<protein>
    <submittedName>
        <fullName evidence="1">Uncharacterized protein</fullName>
    </submittedName>
</protein>
<feature type="non-terminal residue" evidence="1">
    <location>
        <position position="1"/>
    </location>
</feature>
<sequence>TYLQMKQDIIGKKWDYNYQIYHWSEIKACIPPVIKTDFLGSKAFMEWLRRWQF</sequence>
<organism evidence="1">
    <name type="scientific">marine sediment metagenome</name>
    <dbReference type="NCBI Taxonomy" id="412755"/>
    <lineage>
        <taxon>unclassified sequences</taxon>
        <taxon>metagenomes</taxon>
        <taxon>ecological metagenomes</taxon>
    </lineage>
</organism>
<comment type="caution">
    <text evidence="1">The sequence shown here is derived from an EMBL/GenBank/DDBJ whole genome shotgun (WGS) entry which is preliminary data.</text>
</comment>
<gene>
    <name evidence="1" type="ORF">S03H2_58721</name>
</gene>
<name>X1KHC7_9ZZZZ</name>
<reference evidence="1" key="1">
    <citation type="journal article" date="2014" name="Front. Microbiol.">
        <title>High frequency of phylogenetically diverse reductive dehalogenase-homologous genes in deep subseafloor sedimentary metagenomes.</title>
        <authorList>
            <person name="Kawai M."/>
            <person name="Futagami T."/>
            <person name="Toyoda A."/>
            <person name="Takaki Y."/>
            <person name="Nishi S."/>
            <person name="Hori S."/>
            <person name="Arai W."/>
            <person name="Tsubouchi T."/>
            <person name="Morono Y."/>
            <person name="Uchiyama I."/>
            <person name="Ito T."/>
            <person name="Fujiyama A."/>
            <person name="Inagaki F."/>
            <person name="Takami H."/>
        </authorList>
    </citation>
    <scope>NUCLEOTIDE SEQUENCE</scope>
    <source>
        <strain evidence="1">Expedition CK06-06</strain>
    </source>
</reference>
<accession>X1KHC7</accession>
<dbReference type="EMBL" id="BARU01037722">
    <property type="protein sequence ID" value="GAH89549.1"/>
    <property type="molecule type" value="Genomic_DNA"/>
</dbReference>
<evidence type="ECO:0000313" key="1">
    <source>
        <dbReference type="EMBL" id="GAH89549.1"/>
    </source>
</evidence>
<proteinExistence type="predicted"/>
<dbReference type="AlphaFoldDB" id="X1KHC7"/>